<evidence type="ECO:0000313" key="1">
    <source>
        <dbReference type="EMBL" id="MFD2188819.1"/>
    </source>
</evidence>
<reference evidence="2" key="1">
    <citation type="journal article" date="2019" name="Int. J. Syst. Evol. Microbiol.">
        <title>The Global Catalogue of Microorganisms (GCM) 10K type strain sequencing project: providing services to taxonomists for standard genome sequencing and annotation.</title>
        <authorList>
            <consortium name="The Broad Institute Genomics Platform"/>
            <consortium name="The Broad Institute Genome Sequencing Center for Infectious Disease"/>
            <person name="Wu L."/>
            <person name="Ma J."/>
        </authorList>
    </citation>
    <scope>NUCLEOTIDE SEQUENCE [LARGE SCALE GENOMIC DNA]</scope>
    <source>
        <strain evidence="2">DT92</strain>
    </source>
</reference>
<keyword evidence="2" id="KW-1185">Reference proteome</keyword>
<dbReference type="RefSeq" id="WP_378321845.1">
    <property type="nucleotide sequence ID" value="NZ_JBHUHY010000032.1"/>
</dbReference>
<organism evidence="1 2">
    <name type="scientific">Aquimarina celericrescens</name>
    <dbReference type="NCBI Taxonomy" id="1964542"/>
    <lineage>
        <taxon>Bacteria</taxon>
        <taxon>Pseudomonadati</taxon>
        <taxon>Bacteroidota</taxon>
        <taxon>Flavobacteriia</taxon>
        <taxon>Flavobacteriales</taxon>
        <taxon>Flavobacteriaceae</taxon>
        <taxon>Aquimarina</taxon>
    </lineage>
</organism>
<evidence type="ECO:0000313" key="2">
    <source>
        <dbReference type="Proteomes" id="UP001597344"/>
    </source>
</evidence>
<comment type="caution">
    <text evidence="1">The sequence shown here is derived from an EMBL/GenBank/DDBJ whole genome shotgun (WGS) entry which is preliminary data.</text>
</comment>
<proteinExistence type="predicted"/>
<gene>
    <name evidence="1" type="ORF">ACFSJT_18605</name>
</gene>
<dbReference type="Proteomes" id="UP001597344">
    <property type="component" value="Unassembled WGS sequence"/>
</dbReference>
<protein>
    <submittedName>
        <fullName evidence="1">Uncharacterized protein</fullName>
    </submittedName>
</protein>
<sequence>MKKLILIFLVINLHTFCSNPKKKEINQVNIENNIINNSEIINFKIINEVKDIQFKKTSIEIRLEEAVNLDILTMIALQLKKERSSFNKLWIFYFLPEHEIGNGAWATTHFQPELEVKILGATMESSEELNSKTTTGSIIGSWKDNDAMLPNRVFLVDEDNTLFIKTIYAKSKYAGEGGELIEKVKRKDYNGLVRYDYKNNHGEYYILENNGNLGLYNDSGKFKELIKEN</sequence>
<name>A0ABW5B0I8_9FLAO</name>
<dbReference type="EMBL" id="JBHUHY010000032">
    <property type="protein sequence ID" value="MFD2188819.1"/>
    <property type="molecule type" value="Genomic_DNA"/>
</dbReference>
<accession>A0ABW5B0I8</accession>